<dbReference type="GO" id="GO:0006307">
    <property type="term" value="P:DNA alkylation repair"/>
    <property type="evidence" value="ECO:0007669"/>
    <property type="project" value="TreeGrafter"/>
</dbReference>
<dbReference type="InterPro" id="IPR005123">
    <property type="entry name" value="Oxoglu/Fe-dep_dioxygenase_dom"/>
</dbReference>
<organism evidence="4 5">
    <name type="scientific">Monosporascus ibericus</name>
    <dbReference type="NCBI Taxonomy" id="155417"/>
    <lineage>
        <taxon>Eukaryota</taxon>
        <taxon>Fungi</taxon>
        <taxon>Dikarya</taxon>
        <taxon>Ascomycota</taxon>
        <taxon>Pezizomycotina</taxon>
        <taxon>Sordariomycetes</taxon>
        <taxon>Xylariomycetidae</taxon>
        <taxon>Xylariales</taxon>
        <taxon>Xylariales incertae sedis</taxon>
        <taxon>Monosporascus</taxon>
    </lineage>
</organism>
<dbReference type="Proteomes" id="UP000293360">
    <property type="component" value="Unassembled WGS sequence"/>
</dbReference>
<evidence type="ECO:0000313" key="5">
    <source>
        <dbReference type="Proteomes" id="UP000293360"/>
    </source>
</evidence>
<accession>A0A4Q4TWH8</accession>
<dbReference type="PANTHER" id="PTHR31573:SF4">
    <property type="entry name" value="FE2OG DIOXYGENASE DOMAIN-CONTAINING PROTEIN"/>
    <property type="match status" value="1"/>
</dbReference>
<comment type="caution">
    <text evidence="4">The sequence shown here is derived from an EMBL/GenBank/DDBJ whole genome shotgun (WGS) entry which is preliminary data.</text>
</comment>
<feature type="binding site" evidence="1">
    <location>
        <position position="570"/>
    </location>
    <ligand>
        <name>2-oxoglutarate</name>
        <dbReference type="ChEBI" id="CHEBI:16810"/>
    </ligand>
</feature>
<evidence type="ECO:0000313" key="4">
    <source>
        <dbReference type="EMBL" id="RYP11302.1"/>
    </source>
</evidence>
<sequence>MSATKRKRNDDDQETGPAARTRSKMHALSTEDAEQLADADEAGHKPDVLVDNAQLPVAPELPVNATGKKKTTPKRASKGDPKDIHRGKPEPSGAPEVWAESRAALCNALDYFRSHQSSLHSQDGVAVGMMIDSKVGEHDIFSSQVIITSIGGGCARDDRTGEIVRVKSLEDGNAAVRNLTKAMHLKQAIVVIAGMGNKLWPTTPPHYYNILDHFHITDIWPVKTLNHGNIEFVHWMIRFEKVNLLEKSWWTPADAANPEKYMVGEHVCPAHKCGMCNGISKEKYKLGWTCLNNQCLEFFKFDGKTGDDQAHLEYTDSFLHERTEFQSARPLYPLVTALPTADEDNGFGTGKVSRNGIVCPECRRCSRRLEWERWECETDGCDFRHTIPFQIMKPQDVDDETQSFRGRQYINSNIVSKFERSIGGYGAEVYYLPGEQQGELAGSVTIFRATPDICEKPQGPDDLFAELQTSDISLRLRSEQVTSHFQSNWGAYYKFGVVVKRSKGFDEAPDAILKGLHRLTWAGKTAIDAAGKVTGEEGVAVSEGSAPAEFIPFNELLCLGYFETSVIHYHDDGEKELSPTVATLSLGSPATMRFRPKKKANIGQSSGLKSDKGNKKEVLGFTLNHGDMVVMHGTGIHKYYEHEVKPGGKLRYAMTCRHILLDLMEDEERRLESIIKGRIPDSSYRFTYHGEDMGEKLKVQVEETDVSTGSGRSVHNDEEGYVQVLDAVDNLDTELCTDDTDGEPAMDYTYDEPTMGDMGDMEEKVFTRYTDEEPVRSNMEEELVLDNTDKEPATENMDEEPAMGDMDQESTTAQHASTLVGGFMDNIMGANETLEADSTLLQTLSSEQRDIVLEICSRIAYQVSMARRQPQNNN</sequence>
<reference evidence="4 5" key="1">
    <citation type="submission" date="2018-06" db="EMBL/GenBank/DDBJ databases">
        <title>Complete Genomes of Monosporascus.</title>
        <authorList>
            <person name="Robinson A.J."/>
            <person name="Natvig D.O."/>
        </authorList>
    </citation>
    <scope>NUCLEOTIDE SEQUENCE [LARGE SCALE GENOMIC DNA]</scope>
    <source>
        <strain evidence="4 5">CBS 110550</strain>
    </source>
</reference>
<name>A0A4Q4TWH8_9PEZI</name>
<dbReference type="InterPro" id="IPR032852">
    <property type="entry name" value="ALKBH2"/>
</dbReference>
<feature type="compositionally biased region" description="Basic and acidic residues" evidence="2">
    <location>
        <begin position="77"/>
        <end position="89"/>
    </location>
</feature>
<gene>
    <name evidence="4" type="ORF">DL764_000120</name>
</gene>
<dbReference type="GO" id="GO:0008198">
    <property type="term" value="F:ferrous iron binding"/>
    <property type="evidence" value="ECO:0007669"/>
    <property type="project" value="TreeGrafter"/>
</dbReference>
<dbReference type="InterPro" id="IPR037151">
    <property type="entry name" value="AlkB-like_sf"/>
</dbReference>
<dbReference type="STRING" id="155417.A0A4Q4TWH8"/>
<dbReference type="GO" id="GO:0035516">
    <property type="term" value="F:broad specificity oxidative DNA demethylase activity"/>
    <property type="evidence" value="ECO:0007669"/>
    <property type="project" value="TreeGrafter"/>
</dbReference>
<feature type="region of interest" description="Disordered" evidence="2">
    <location>
        <begin position="1"/>
        <end position="96"/>
    </location>
</feature>
<dbReference type="PANTHER" id="PTHR31573">
    <property type="entry name" value="ALPHA-KETOGLUTARATE-DEPENDENT DIOXYGENASE ALKB HOMOLOG 2"/>
    <property type="match status" value="1"/>
</dbReference>
<evidence type="ECO:0000256" key="2">
    <source>
        <dbReference type="SAM" id="MobiDB-lite"/>
    </source>
</evidence>
<evidence type="ECO:0000259" key="3">
    <source>
        <dbReference type="PROSITE" id="PS51471"/>
    </source>
</evidence>
<feature type="binding site" evidence="1">
    <location>
        <position position="561"/>
    </location>
    <ligand>
        <name>2-oxoglutarate</name>
        <dbReference type="ChEBI" id="CHEBI:16810"/>
    </ligand>
</feature>
<dbReference type="InterPro" id="IPR027450">
    <property type="entry name" value="AlkB-like"/>
</dbReference>
<evidence type="ECO:0000256" key="1">
    <source>
        <dbReference type="PIRSR" id="PIRSR632852-1"/>
    </source>
</evidence>
<feature type="domain" description="Fe2OG dioxygenase" evidence="3">
    <location>
        <begin position="552"/>
        <end position="660"/>
    </location>
</feature>
<dbReference type="OrthoDB" id="2163491at2759"/>
<feature type="compositionally biased region" description="Acidic residues" evidence="2">
    <location>
        <begin position="31"/>
        <end position="40"/>
    </location>
</feature>
<dbReference type="SUPFAM" id="SSF51197">
    <property type="entry name" value="Clavaminate synthase-like"/>
    <property type="match status" value="1"/>
</dbReference>
<dbReference type="PROSITE" id="PS51471">
    <property type="entry name" value="FE2OG_OXY"/>
    <property type="match status" value="1"/>
</dbReference>
<dbReference type="Gene3D" id="2.60.120.590">
    <property type="entry name" value="Alpha-ketoglutarate-dependent dioxygenase AlkB-like"/>
    <property type="match status" value="1"/>
</dbReference>
<proteinExistence type="predicted"/>
<dbReference type="GO" id="GO:0051747">
    <property type="term" value="F:cytosine C-5 DNA demethylase activity"/>
    <property type="evidence" value="ECO:0007669"/>
    <property type="project" value="TreeGrafter"/>
</dbReference>
<feature type="compositionally biased region" description="Basic residues" evidence="2">
    <location>
        <begin position="67"/>
        <end position="76"/>
    </location>
</feature>
<dbReference type="AlphaFoldDB" id="A0A4Q4TWH8"/>
<protein>
    <recommendedName>
        <fullName evidence="3">Fe2OG dioxygenase domain-containing protein</fullName>
    </recommendedName>
</protein>
<dbReference type="EMBL" id="QJNU01000003">
    <property type="protein sequence ID" value="RYP11302.1"/>
    <property type="molecule type" value="Genomic_DNA"/>
</dbReference>
<keyword evidence="5" id="KW-1185">Reference proteome</keyword>
<dbReference type="Pfam" id="PF13532">
    <property type="entry name" value="2OG-FeII_Oxy_2"/>
    <property type="match status" value="1"/>
</dbReference>
<feature type="compositionally biased region" description="Acidic residues" evidence="2">
    <location>
        <begin position="734"/>
        <end position="744"/>
    </location>
</feature>
<feature type="region of interest" description="Disordered" evidence="2">
    <location>
        <begin position="734"/>
        <end position="758"/>
    </location>
</feature>